<reference evidence="1 2" key="1">
    <citation type="submission" date="2020-02" db="EMBL/GenBank/DDBJ databases">
        <authorList>
            <person name="Ma Q."/>
            <person name="Huang Y."/>
            <person name="Song X."/>
            <person name="Pei D."/>
        </authorList>
    </citation>
    <scope>NUCLEOTIDE SEQUENCE [LARGE SCALE GENOMIC DNA]</scope>
    <source>
        <strain evidence="1">Sxm20200214</strain>
        <tissue evidence="1">Leaf</tissue>
    </source>
</reference>
<sequence length="115" mass="13136">MARLPLRPDNHYLSSPIHSHKQPFLSVYTITTTRSISPTTILLDQEGLSAQQVVLSESEKARTLSKKTFRFRSSEHGNWFRTELASVDISFSALLPPPLLSAIWTRWCFLGFIFN</sequence>
<protein>
    <submittedName>
        <fullName evidence="1">Uncharacterized protein</fullName>
    </submittedName>
</protein>
<accession>A0A8X7S7A8</accession>
<dbReference type="AlphaFoldDB" id="A0A8X7S7A8"/>
<evidence type="ECO:0000313" key="2">
    <source>
        <dbReference type="Proteomes" id="UP000886595"/>
    </source>
</evidence>
<organism evidence="1 2">
    <name type="scientific">Brassica carinata</name>
    <name type="common">Ethiopian mustard</name>
    <name type="synonym">Abyssinian cabbage</name>
    <dbReference type="NCBI Taxonomy" id="52824"/>
    <lineage>
        <taxon>Eukaryota</taxon>
        <taxon>Viridiplantae</taxon>
        <taxon>Streptophyta</taxon>
        <taxon>Embryophyta</taxon>
        <taxon>Tracheophyta</taxon>
        <taxon>Spermatophyta</taxon>
        <taxon>Magnoliopsida</taxon>
        <taxon>eudicotyledons</taxon>
        <taxon>Gunneridae</taxon>
        <taxon>Pentapetalae</taxon>
        <taxon>rosids</taxon>
        <taxon>malvids</taxon>
        <taxon>Brassicales</taxon>
        <taxon>Brassicaceae</taxon>
        <taxon>Brassiceae</taxon>
        <taxon>Brassica</taxon>
    </lineage>
</organism>
<gene>
    <name evidence="1" type="ORF">Bca52824_036497</name>
</gene>
<keyword evidence="2" id="KW-1185">Reference proteome</keyword>
<evidence type="ECO:0000313" key="1">
    <source>
        <dbReference type="EMBL" id="KAG2300025.1"/>
    </source>
</evidence>
<dbReference type="Proteomes" id="UP000886595">
    <property type="component" value="Unassembled WGS sequence"/>
</dbReference>
<dbReference type="EMBL" id="JAAMPC010000008">
    <property type="protein sequence ID" value="KAG2300025.1"/>
    <property type="molecule type" value="Genomic_DNA"/>
</dbReference>
<proteinExistence type="predicted"/>
<name>A0A8X7S7A8_BRACI</name>
<comment type="caution">
    <text evidence="1">The sequence shown here is derived from an EMBL/GenBank/DDBJ whole genome shotgun (WGS) entry which is preliminary data.</text>
</comment>